<dbReference type="Proteomes" id="UP001060215">
    <property type="component" value="Chromosome 2"/>
</dbReference>
<accession>A0ACC0HZE3</accession>
<proteinExistence type="predicted"/>
<organism evidence="1 2">
    <name type="scientific">Camellia lanceoleosa</name>
    <dbReference type="NCBI Taxonomy" id="1840588"/>
    <lineage>
        <taxon>Eukaryota</taxon>
        <taxon>Viridiplantae</taxon>
        <taxon>Streptophyta</taxon>
        <taxon>Embryophyta</taxon>
        <taxon>Tracheophyta</taxon>
        <taxon>Spermatophyta</taxon>
        <taxon>Magnoliopsida</taxon>
        <taxon>eudicotyledons</taxon>
        <taxon>Gunneridae</taxon>
        <taxon>Pentapetalae</taxon>
        <taxon>asterids</taxon>
        <taxon>Ericales</taxon>
        <taxon>Theaceae</taxon>
        <taxon>Camellia</taxon>
    </lineage>
</organism>
<protein>
    <submittedName>
        <fullName evidence="1">E3 ubiquitin-protein ligase MBR2</fullName>
    </submittedName>
</protein>
<evidence type="ECO:0000313" key="1">
    <source>
        <dbReference type="EMBL" id="KAI8018586.1"/>
    </source>
</evidence>
<dbReference type="EMBL" id="CM045759">
    <property type="protein sequence ID" value="KAI8018586.1"/>
    <property type="molecule type" value="Genomic_DNA"/>
</dbReference>
<name>A0ACC0HZE3_9ERIC</name>
<gene>
    <name evidence="1" type="ORF">LOK49_LG04G00965</name>
</gene>
<reference evidence="1 2" key="1">
    <citation type="journal article" date="2022" name="Plant J.">
        <title>Chromosome-level genome of Camellia lanceoleosa provides a valuable resource for understanding genome evolution and self-incompatibility.</title>
        <authorList>
            <person name="Gong W."/>
            <person name="Xiao S."/>
            <person name="Wang L."/>
            <person name="Liao Z."/>
            <person name="Chang Y."/>
            <person name="Mo W."/>
            <person name="Hu G."/>
            <person name="Li W."/>
            <person name="Zhao G."/>
            <person name="Zhu H."/>
            <person name="Hu X."/>
            <person name="Ji K."/>
            <person name="Xiang X."/>
            <person name="Song Q."/>
            <person name="Yuan D."/>
            <person name="Jin S."/>
            <person name="Zhang L."/>
        </authorList>
    </citation>
    <scope>NUCLEOTIDE SEQUENCE [LARGE SCALE GENOMIC DNA]</scope>
    <source>
        <strain evidence="1">SQ_2022a</strain>
    </source>
</reference>
<sequence length="130" mass="14287">MNLVEEYEEGLSNFLQPAILSLVDSMMIAEGHNAAVPSIVPALEQFSVERALLDDMIVGPMFYESDMHEDMCFDVDNMSYEELLALEDEMGTVNTGLSEVAILDVLKQHSYQSMKLGGGGTMLCLSGRVC</sequence>
<comment type="caution">
    <text evidence="1">The sequence shown here is derived from an EMBL/GenBank/DDBJ whole genome shotgun (WGS) entry which is preliminary data.</text>
</comment>
<keyword evidence="2" id="KW-1185">Reference proteome</keyword>
<evidence type="ECO:0000313" key="2">
    <source>
        <dbReference type="Proteomes" id="UP001060215"/>
    </source>
</evidence>